<keyword evidence="2" id="KW-1185">Reference proteome</keyword>
<protein>
    <submittedName>
        <fullName evidence="1">Uncharacterized protein</fullName>
    </submittedName>
</protein>
<sequence>MEYSGSSGPGDGRLVAEGGSWLKSPETIGRRKCPLFLVDRSLSPRRSVLLYSYIFLHFHRCNRRPRHCFHIWICLLFYCSPVRICEFALHLTVLFFRLLFPTQLAIISPVYCL</sequence>
<dbReference type="EMBL" id="KV419410">
    <property type="protein sequence ID" value="KZS92450.1"/>
    <property type="molecule type" value="Genomic_DNA"/>
</dbReference>
<dbReference type="Proteomes" id="UP000076722">
    <property type="component" value="Unassembled WGS sequence"/>
</dbReference>
<gene>
    <name evidence="1" type="ORF">SISNIDRAFT_114037</name>
</gene>
<proteinExistence type="predicted"/>
<dbReference type="AlphaFoldDB" id="A0A164TKT9"/>
<organism evidence="1 2">
    <name type="scientific">Sistotremastrum niveocremeum HHB9708</name>
    <dbReference type="NCBI Taxonomy" id="1314777"/>
    <lineage>
        <taxon>Eukaryota</taxon>
        <taxon>Fungi</taxon>
        <taxon>Dikarya</taxon>
        <taxon>Basidiomycota</taxon>
        <taxon>Agaricomycotina</taxon>
        <taxon>Agaricomycetes</taxon>
        <taxon>Sistotremastrales</taxon>
        <taxon>Sistotremastraceae</taxon>
        <taxon>Sertulicium</taxon>
        <taxon>Sertulicium niveocremeum</taxon>
    </lineage>
</organism>
<accession>A0A164TKT9</accession>
<name>A0A164TKT9_9AGAM</name>
<reference evidence="1 2" key="1">
    <citation type="journal article" date="2016" name="Mol. Biol. Evol.">
        <title>Comparative Genomics of Early-Diverging Mushroom-Forming Fungi Provides Insights into the Origins of Lignocellulose Decay Capabilities.</title>
        <authorList>
            <person name="Nagy L.G."/>
            <person name="Riley R."/>
            <person name="Tritt A."/>
            <person name="Adam C."/>
            <person name="Daum C."/>
            <person name="Floudas D."/>
            <person name="Sun H."/>
            <person name="Yadav J.S."/>
            <person name="Pangilinan J."/>
            <person name="Larsson K.H."/>
            <person name="Matsuura K."/>
            <person name="Barry K."/>
            <person name="Labutti K."/>
            <person name="Kuo R."/>
            <person name="Ohm R.A."/>
            <person name="Bhattacharya S.S."/>
            <person name="Shirouzu T."/>
            <person name="Yoshinaga Y."/>
            <person name="Martin F.M."/>
            <person name="Grigoriev I.V."/>
            <person name="Hibbett D.S."/>
        </authorList>
    </citation>
    <scope>NUCLEOTIDE SEQUENCE [LARGE SCALE GENOMIC DNA]</scope>
    <source>
        <strain evidence="1 2">HHB9708</strain>
    </source>
</reference>
<evidence type="ECO:0000313" key="2">
    <source>
        <dbReference type="Proteomes" id="UP000076722"/>
    </source>
</evidence>
<evidence type="ECO:0000313" key="1">
    <source>
        <dbReference type="EMBL" id="KZS92450.1"/>
    </source>
</evidence>